<dbReference type="AlphaFoldDB" id="A0A1V4KNX7"/>
<gene>
    <name evidence="1" type="ORF">AV530_011303</name>
</gene>
<dbReference type="Proteomes" id="UP000190648">
    <property type="component" value="Unassembled WGS sequence"/>
</dbReference>
<comment type="caution">
    <text evidence="1">The sequence shown here is derived from an EMBL/GenBank/DDBJ whole genome shotgun (WGS) entry which is preliminary data.</text>
</comment>
<protein>
    <submittedName>
        <fullName evidence="1">Uncharacterized protein</fullName>
    </submittedName>
</protein>
<sequence length="131" mass="13895">MFWKVAEVGVPLRNGSIGGLQLPQGDDVPALELQQEACSPGSGPTWLREDGPVLDLNSALFSAGPGSSQSPTEGAAAWGKAPVEWLSQQKSCMQIPAALVLNFAQDPLEDTVWLHSDTLVFPPSLLPALYI</sequence>
<accession>A0A1V4KNX7</accession>
<dbReference type="EMBL" id="LSYS01002427">
    <property type="protein sequence ID" value="OPJ86123.1"/>
    <property type="molecule type" value="Genomic_DNA"/>
</dbReference>
<keyword evidence="2" id="KW-1185">Reference proteome</keyword>
<proteinExistence type="predicted"/>
<name>A0A1V4KNX7_PATFA</name>
<organism evidence="1 2">
    <name type="scientific">Patagioenas fasciata monilis</name>
    <dbReference type="NCBI Taxonomy" id="372326"/>
    <lineage>
        <taxon>Eukaryota</taxon>
        <taxon>Metazoa</taxon>
        <taxon>Chordata</taxon>
        <taxon>Craniata</taxon>
        <taxon>Vertebrata</taxon>
        <taxon>Euteleostomi</taxon>
        <taxon>Archelosauria</taxon>
        <taxon>Archosauria</taxon>
        <taxon>Dinosauria</taxon>
        <taxon>Saurischia</taxon>
        <taxon>Theropoda</taxon>
        <taxon>Coelurosauria</taxon>
        <taxon>Aves</taxon>
        <taxon>Neognathae</taxon>
        <taxon>Neoaves</taxon>
        <taxon>Columbimorphae</taxon>
        <taxon>Columbiformes</taxon>
        <taxon>Columbidae</taxon>
        <taxon>Patagioenas</taxon>
    </lineage>
</organism>
<evidence type="ECO:0000313" key="2">
    <source>
        <dbReference type="Proteomes" id="UP000190648"/>
    </source>
</evidence>
<evidence type="ECO:0000313" key="1">
    <source>
        <dbReference type="EMBL" id="OPJ86123.1"/>
    </source>
</evidence>
<reference evidence="1 2" key="1">
    <citation type="submission" date="2016-02" db="EMBL/GenBank/DDBJ databases">
        <title>Band-tailed pigeon sequencing and assembly.</title>
        <authorList>
            <person name="Soares A.E."/>
            <person name="Novak B.J."/>
            <person name="Rice E.S."/>
            <person name="O'Connell B."/>
            <person name="Chang D."/>
            <person name="Weber S."/>
            <person name="Shapiro B."/>
        </authorList>
    </citation>
    <scope>NUCLEOTIDE SEQUENCE [LARGE SCALE GENOMIC DNA]</scope>
    <source>
        <strain evidence="1">BTP2013</strain>
        <tissue evidence="1">Blood</tissue>
    </source>
</reference>